<dbReference type="Pfam" id="PF02353">
    <property type="entry name" value="CMAS"/>
    <property type="match status" value="1"/>
</dbReference>
<dbReference type="InterPro" id="IPR050723">
    <property type="entry name" value="CFA/CMAS"/>
</dbReference>
<evidence type="ECO:0000256" key="4">
    <source>
        <dbReference type="ARBA" id="ARBA00022691"/>
    </source>
</evidence>
<evidence type="ECO:0000256" key="3">
    <source>
        <dbReference type="ARBA" id="ARBA00022679"/>
    </source>
</evidence>
<comment type="caution">
    <text evidence="7">The sequence shown here is derived from an EMBL/GenBank/DDBJ whole genome shotgun (WGS) entry which is preliminary data.</text>
</comment>
<dbReference type="CDD" id="cd02440">
    <property type="entry name" value="AdoMet_MTases"/>
    <property type="match status" value="1"/>
</dbReference>
<dbReference type="PIRSF" id="PIRSF003085">
    <property type="entry name" value="CMAS"/>
    <property type="match status" value="1"/>
</dbReference>
<dbReference type="EMBL" id="PUEJ01000004">
    <property type="protein sequence ID" value="PRH87108.1"/>
    <property type="molecule type" value="Genomic_DNA"/>
</dbReference>
<dbReference type="GO" id="GO:0008610">
    <property type="term" value="P:lipid biosynthetic process"/>
    <property type="evidence" value="ECO:0007669"/>
    <property type="project" value="InterPro"/>
</dbReference>
<evidence type="ECO:0000256" key="2">
    <source>
        <dbReference type="ARBA" id="ARBA00022603"/>
    </source>
</evidence>
<evidence type="ECO:0000256" key="1">
    <source>
        <dbReference type="ARBA" id="ARBA00010815"/>
    </source>
</evidence>
<dbReference type="AlphaFoldDB" id="A0A2S9QCN7"/>
<keyword evidence="8" id="KW-1185">Reference proteome</keyword>
<reference evidence="7 8" key="1">
    <citation type="submission" date="2018-02" db="EMBL/GenBank/DDBJ databases">
        <title>Whole genome sequencing of endophytic bacterium.</title>
        <authorList>
            <person name="Eedara R."/>
            <person name="Podile A.R."/>
        </authorList>
    </citation>
    <scope>NUCLEOTIDE SEQUENCE [LARGE SCALE GENOMIC DNA]</scope>
    <source>
        <strain evidence="7 8">RP1T</strain>
    </source>
</reference>
<evidence type="ECO:0000256" key="6">
    <source>
        <dbReference type="PIRSR" id="PIRSR003085-1"/>
    </source>
</evidence>
<dbReference type="InterPro" id="IPR029063">
    <property type="entry name" value="SAM-dependent_MTases_sf"/>
</dbReference>
<feature type="active site" evidence="6">
    <location>
        <position position="400"/>
    </location>
</feature>
<dbReference type="Proteomes" id="UP000237682">
    <property type="component" value="Unassembled WGS sequence"/>
</dbReference>
<dbReference type="Gene3D" id="3.40.50.150">
    <property type="entry name" value="Vaccinia Virus protein VP39"/>
    <property type="match status" value="1"/>
</dbReference>
<evidence type="ECO:0000313" key="7">
    <source>
        <dbReference type="EMBL" id="PRH87108.1"/>
    </source>
</evidence>
<dbReference type="PANTHER" id="PTHR43667:SF1">
    <property type="entry name" value="CYCLOPROPANE-FATTY-ACYL-PHOSPHOLIPID SYNTHASE"/>
    <property type="match status" value="1"/>
</dbReference>
<name>A0A2S9QCN7_9HYPH</name>
<accession>A0A2S9QCN7</accession>
<dbReference type="SUPFAM" id="SSF53335">
    <property type="entry name" value="S-adenosyl-L-methionine-dependent methyltransferases"/>
    <property type="match status" value="1"/>
</dbReference>
<keyword evidence="2 7" id="KW-0489">Methyltransferase</keyword>
<protein>
    <submittedName>
        <fullName evidence="7">SAM-dependent methyltransferase</fullName>
    </submittedName>
</protein>
<sequence>MDKYINAAKRLISHLADQLQADLAVELWNGEVVPLGPNARTDLRLKIADADAITRLVRRPHALFDQLIQLLADGSLTIEGGTLLDVAERRGSMNTKGLFKRLSKLQLARGLWPFVTRSLPKQGAGEKHDFAGKIEDKVEKGRDDKPLVQFHYDLSNDFYGLFLGPTMAYTCAYWPKPETTLDEAQTAKFDMICRKLRLQPGDRFLDIGSGWAGLICHAAQHYGVTAHGVTLAQEQFDFAQERIARLGLQDRVTVELKDYRDLTGSYDKVASIGMFEHVGLDNHEAYFKKIHSLLRPRGLYLHHAIARPAKRDMKKFRKKRPEFAALTRYIFPGGELDTIGMSANGLEGNGFEVHDIEAWREHYARTTKAWAENLYARRDQAAAEVGEAKTRIWLLYLAGCSLAFERSAVGIFQTLASRKAKGPSGLPPTREDLYR</sequence>
<dbReference type="OrthoDB" id="9782855at2"/>
<evidence type="ECO:0000256" key="5">
    <source>
        <dbReference type="ARBA" id="ARBA00023098"/>
    </source>
</evidence>
<proteinExistence type="inferred from homology"/>
<keyword evidence="4" id="KW-0949">S-adenosyl-L-methionine</keyword>
<dbReference type="RefSeq" id="WP_105862050.1">
    <property type="nucleotide sequence ID" value="NZ_PUEJ01000004.1"/>
</dbReference>
<dbReference type="GO" id="GO:0008168">
    <property type="term" value="F:methyltransferase activity"/>
    <property type="evidence" value="ECO:0007669"/>
    <property type="project" value="UniProtKB-KW"/>
</dbReference>
<evidence type="ECO:0000313" key="8">
    <source>
        <dbReference type="Proteomes" id="UP000237682"/>
    </source>
</evidence>
<dbReference type="GO" id="GO:0032259">
    <property type="term" value="P:methylation"/>
    <property type="evidence" value="ECO:0007669"/>
    <property type="project" value="UniProtKB-KW"/>
</dbReference>
<dbReference type="PANTHER" id="PTHR43667">
    <property type="entry name" value="CYCLOPROPANE-FATTY-ACYL-PHOSPHOLIPID SYNTHASE"/>
    <property type="match status" value="1"/>
</dbReference>
<keyword evidence="5" id="KW-0443">Lipid metabolism</keyword>
<dbReference type="InterPro" id="IPR003333">
    <property type="entry name" value="CMAS"/>
</dbReference>
<gene>
    <name evidence="7" type="ORF">C5L14_10675</name>
</gene>
<comment type="similarity">
    <text evidence="1">Belongs to the CFA/CMAS family.</text>
</comment>
<organism evidence="7 8">
    <name type="scientific">Labrys okinawensis</name>
    <dbReference type="NCBI Taxonomy" id="346911"/>
    <lineage>
        <taxon>Bacteria</taxon>
        <taxon>Pseudomonadati</taxon>
        <taxon>Pseudomonadota</taxon>
        <taxon>Alphaproteobacteria</taxon>
        <taxon>Hyphomicrobiales</taxon>
        <taxon>Xanthobacteraceae</taxon>
        <taxon>Labrys</taxon>
    </lineage>
</organism>
<keyword evidence="3 7" id="KW-0808">Transferase</keyword>